<reference evidence="1 2" key="1">
    <citation type="submission" date="2015-07" db="EMBL/GenBank/DDBJ databases">
        <title>The genome of Pseudoloma neurophilia, a relevant intracellular parasite of the zebrafish.</title>
        <authorList>
            <person name="Ndikumana S."/>
            <person name="Pelin A."/>
            <person name="Sanders J."/>
            <person name="Corradi N."/>
        </authorList>
    </citation>
    <scope>NUCLEOTIDE SEQUENCE [LARGE SCALE GENOMIC DNA]</scope>
    <source>
        <strain evidence="1 2">MK1</strain>
    </source>
</reference>
<evidence type="ECO:0008006" key="3">
    <source>
        <dbReference type="Google" id="ProtNLM"/>
    </source>
</evidence>
<sequence length="597" mass="70792">MINYETTVKTFISDMIEEKETIRYCKMTELAREIHTLHKGKDLSFIIYFHIKDCIMNKPYTTFSAYLKYEKYLRQKIILLCKIFFPLKRLNFYKKFKKAFKKYSKKNLESIQQAVLNYDKRDMIFIKKVFKRYGLYKKIFDYVKEKTIATYLTKIKTAKSKEEEIAMVEQIVDKRNQFLLDSEEINRAFLNIYVEQFDDIYEISLTPKIQNLGCLFAQSDLFESFRTKLEKCYNQNISFAYIMNVHICYTVEMVFATVMNKNERLITDNVHLLKDMPKKNLDFIIKNLVQSDLFERNYRLHISNRILRQENLDDEMDVYFKEYNPNVHNLSVDIATCRKLIYDIPTLNSGTEEETTNTNKTLNQVGQLRVIDIPEKGKYILRNQIFRKIFHLIENIKNPVLDFRWPKYAELTFNLPTSVSRNKKINQTVSTMKIKLLGHDLICTAFQYVILDYICKNYKNTALIKKIIKKTKFENIEDQRSFFGGFLKNKSEESVFNDHIDPICKILQPDLSLKIESDLNLCPEKFRLFSDKITGNVKQNTEAVLDAFIIKTVKKEKECDIKQLYGKYSEAQILSRVESLVQKGYCTKNGEKIVYCP</sequence>
<evidence type="ECO:0000313" key="1">
    <source>
        <dbReference type="EMBL" id="KRH94598.1"/>
    </source>
</evidence>
<dbReference type="Proteomes" id="UP000051530">
    <property type="component" value="Unassembled WGS sequence"/>
</dbReference>
<proteinExistence type="predicted"/>
<gene>
    <name evidence="1" type="ORF">M153_1990002620</name>
</gene>
<accession>A0A0R0LZ38</accession>
<organism evidence="1 2">
    <name type="scientific">Pseudoloma neurophilia</name>
    <dbReference type="NCBI Taxonomy" id="146866"/>
    <lineage>
        <taxon>Eukaryota</taxon>
        <taxon>Fungi</taxon>
        <taxon>Fungi incertae sedis</taxon>
        <taxon>Microsporidia</taxon>
        <taxon>Pseudoloma</taxon>
    </lineage>
</organism>
<keyword evidence="2" id="KW-1185">Reference proteome</keyword>
<comment type="caution">
    <text evidence="1">The sequence shown here is derived from an EMBL/GenBank/DDBJ whole genome shotgun (WGS) entry which is preliminary data.</text>
</comment>
<protein>
    <recommendedName>
        <fullName evidence="3">Cullin family profile domain-containing protein</fullName>
    </recommendedName>
</protein>
<dbReference type="EMBL" id="LGUB01000052">
    <property type="protein sequence ID" value="KRH94598.1"/>
    <property type="molecule type" value="Genomic_DNA"/>
</dbReference>
<evidence type="ECO:0000313" key="2">
    <source>
        <dbReference type="Proteomes" id="UP000051530"/>
    </source>
</evidence>
<name>A0A0R0LZ38_9MICR</name>
<dbReference type="VEuPathDB" id="MicrosporidiaDB:M153_1990002620"/>
<dbReference type="OrthoDB" id="2190535at2759"/>
<dbReference type="AlphaFoldDB" id="A0A0R0LZ38"/>